<feature type="compositionally biased region" description="Gly residues" evidence="1">
    <location>
        <begin position="1"/>
        <end position="11"/>
    </location>
</feature>
<feature type="region of interest" description="Disordered" evidence="1">
    <location>
        <begin position="193"/>
        <end position="212"/>
    </location>
</feature>
<feature type="region of interest" description="Disordered" evidence="1">
    <location>
        <begin position="118"/>
        <end position="139"/>
    </location>
</feature>
<comment type="caution">
    <text evidence="2">The sequence shown here is derived from an EMBL/GenBank/DDBJ whole genome shotgun (WGS) entry which is preliminary data.</text>
</comment>
<feature type="region of interest" description="Disordered" evidence="1">
    <location>
        <begin position="365"/>
        <end position="397"/>
    </location>
</feature>
<dbReference type="Proteomes" id="UP001362999">
    <property type="component" value="Unassembled WGS sequence"/>
</dbReference>
<evidence type="ECO:0000256" key="1">
    <source>
        <dbReference type="SAM" id="MobiDB-lite"/>
    </source>
</evidence>
<gene>
    <name evidence="2" type="ORF">R3P38DRAFT_2787810</name>
</gene>
<accession>A0AAW0AME0</accession>
<evidence type="ECO:0000313" key="2">
    <source>
        <dbReference type="EMBL" id="KAK7014259.1"/>
    </source>
</evidence>
<proteinExistence type="predicted"/>
<dbReference type="EMBL" id="JAWWNJ010000057">
    <property type="protein sequence ID" value="KAK7014259.1"/>
    <property type="molecule type" value="Genomic_DNA"/>
</dbReference>
<sequence length="397" mass="44449">MADNGSIGGAGSAPSSQNPASRNTLSPFAVATTLDAIRQIDGGVLIHYRVLGEMVASHGAERKWAFLTIGGGRGTDARPQSKRMKLGELPTPRSAAGILAKQRRNSRRLKALRLRARSEAMKRPHGLSRRLRKETSPQRDTRIRLRDWFQSSRHQQRTRRAEGAANHEVDRLIVVFACRSGRWDNNKKECQTRKTEVDAIPPSSFEDLSRPDMREGARSAALTPRGLPLHTQLHPCTRRKETTVLGFGMSRHEEYRDEWVVGIEGDGYEIPVLSSNLGTSPARTHVGTPNGVRYYPRIIRERDGLVRGSGRTDMSGVRTWSISYPDSVSLTPGVRHTGLTKSLRGRDEGFTVEQRVSFVCLNEEEVKKTDPKQTKDEDECGRRKRYTSGKNQTIKTC</sequence>
<feature type="region of interest" description="Disordered" evidence="1">
    <location>
        <begin position="1"/>
        <end position="21"/>
    </location>
</feature>
<evidence type="ECO:0000313" key="3">
    <source>
        <dbReference type="Proteomes" id="UP001362999"/>
    </source>
</evidence>
<protein>
    <submittedName>
        <fullName evidence="2">Uncharacterized protein</fullName>
    </submittedName>
</protein>
<name>A0AAW0AME0_9AGAR</name>
<reference evidence="2 3" key="1">
    <citation type="journal article" date="2024" name="J Genomics">
        <title>Draft genome sequencing and assembly of Favolaschia claudopus CIRM-BRFM 2984 isolated from oak limbs.</title>
        <authorList>
            <person name="Navarro D."/>
            <person name="Drula E."/>
            <person name="Chaduli D."/>
            <person name="Cazenave R."/>
            <person name="Ahrendt S."/>
            <person name="Wang J."/>
            <person name="Lipzen A."/>
            <person name="Daum C."/>
            <person name="Barry K."/>
            <person name="Grigoriev I.V."/>
            <person name="Favel A."/>
            <person name="Rosso M.N."/>
            <person name="Martin F."/>
        </authorList>
    </citation>
    <scope>NUCLEOTIDE SEQUENCE [LARGE SCALE GENOMIC DNA]</scope>
    <source>
        <strain evidence="2 3">CIRM-BRFM 2984</strain>
    </source>
</reference>
<dbReference type="AlphaFoldDB" id="A0AAW0AME0"/>
<organism evidence="2 3">
    <name type="scientific">Favolaschia claudopus</name>
    <dbReference type="NCBI Taxonomy" id="2862362"/>
    <lineage>
        <taxon>Eukaryota</taxon>
        <taxon>Fungi</taxon>
        <taxon>Dikarya</taxon>
        <taxon>Basidiomycota</taxon>
        <taxon>Agaricomycotina</taxon>
        <taxon>Agaricomycetes</taxon>
        <taxon>Agaricomycetidae</taxon>
        <taxon>Agaricales</taxon>
        <taxon>Marasmiineae</taxon>
        <taxon>Mycenaceae</taxon>
        <taxon>Favolaschia</taxon>
    </lineage>
</organism>
<feature type="compositionally biased region" description="Polar residues" evidence="1">
    <location>
        <begin position="388"/>
        <end position="397"/>
    </location>
</feature>
<feature type="compositionally biased region" description="Basic and acidic residues" evidence="1">
    <location>
        <begin position="365"/>
        <end position="375"/>
    </location>
</feature>
<keyword evidence="3" id="KW-1185">Reference proteome</keyword>
<feature type="compositionally biased region" description="Basic residues" evidence="1">
    <location>
        <begin position="123"/>
        <end position="132"/>
    </location>
</feature>